<dbReference type="AlphaFoldDB" id="A0A915K7G1"/>
<dbReference type="Proteomes" id="UP000887565">
    <property type="component" value="Unplaced"/>
</dbReference>
<reference evidence="3" key="1">
    <citation type="submission" date="2022-11" db="UniProtKB">
        <authorList>
            <consortium name="WormBaseParasite"/>
        </authorList>
    </citation>
    <scope>IDENTIFICATION</scope>
</reference>
<evidence type="ECO:0000313" key="3">
    <source>
        <dbReference type="WBParaSite" id="nRc.2.0.1.t34636-RA"/>
    </source>
</evidence>
<organism evidence="2 3">
    <name type="scientific">Romanomermis culicivorax</name>
    <name type="common">Nematode worm</name>
    <dbReference type="NCBI Taxonomy" id="13658"/>
    <lineage>
        <taxon>Eukaryota</taxon>
        <taxon>Metazoa</taxon>
        <taxon>Ecdysozoa</taxon>
        <taxon>Nematoda</taxon>
        <taxon>Enoplea</taxon>
        <taxon>Dorylaimia</taxon>
        <taxon>Mermithida</taxon>
        <taxon>Mermithoidea</taxon>
        <taxon>Mermithidae</taxon>
        <taxon>Romanomermis</taxon>
    </lineage>
</organism>
<evidence type="ECO:0000256" key="1">
    <source>
        <dbReference type="SAM" id="MobiDB-lite"/>
    </source>
</evidence>
<feature type="region of interest" description="Disordered" evidence="1">
    <location>
        <begin position="49"/>
        <end position="118"/>
    </location>
</feature>
<protein>
    <submittedName>
        <fullName evidence="3">Uncharacterized protein</fullName>
    </submittedName>
</protein>
<accession>A0A915K7G1</accession>
<sequence length="118" mass="12564">MNFCSNITGRVSHTIPGARDPHKTSPSTDVLRQKIRNVFCPSSSNAAVAPAAHNNQSSQNVDRSVNNCNSRPMPRSSYSYGGEMATAQSKSAHVSLIQKNRRTSLPAGPLAPAKISSS</sequence>
<feature type="compositionally biased region" description="Polar residues" evidence="1">
    <location>
        <begin position="56"/>
        <end position="70"/>
    </location>
</feature>
<name>A0A915K7G1_ROMCU</name>
<dbReference type="WBParaSite" id="nRc.2.0.1.t34636-RA">
    <property type="protein sequence ID" value="nRc.2.0.1.t34636-RA"/>
    <property type="gene ID" value="nRc.2.0.1.g34636"/>
</dbReference>
<evidence type="ECO:0000313" key="2">
    <source>
        <dbReference type="Proteomes" id="UP000887565"/>
    </source>
</evidence>
<proteinExistence type="predicted"/>
<feature type="compositionally biased region" description="Polar residues" evidence="1">
    <location>
        <begin position="1"/>
        <end position="11"/>
    </location>
</feature>
<keyword evidence="2" id="KW-1185">Reference proteome</keyword>
<feature type="region of interest" description="Disordered" evidence="1">
    <location>
        <begin position="1"/>
        <end position="27"/>
    </location>
</feature>